<protein>
    <recommendedName>
        <fullName evidence="11">Nuclear receptor domain-containing protein</fullName>
    </recommendedName>
</protein>
<feature type="region of interest" description="Disordered" evidence="10">
    <location>
        <begin position="174"/>
        <end position="200"/>
    </location>
</feature>
<comment type="caution">
    <text evidence="12">The sequence shown here is derived from an EMBL/GenBank/DDBJ whole genome shotgun (WGS) entry which is preliminary data.</text>
</comment>
<dbReference type="GO" id="GO:0003700">
    <property type="term" value="F:DNA-binding transcription factor activity"/>
    <property type="evidence" value="ECO:0007669"/>
    <property type="project" value="InterPro"/>
</dbReference>
<reference evidence="13" key="1">
    <citation type="submission" date="2022-10" db="EMBL/GenBank/DDBJ databases">
        <title>Genome assembly of Pristionchus species.</title>
        <authorList>
            <person name="Yoshida K."/>
            <person name="Sommer R.J."/>
        </authorList>
    </citation>
    <scope>NUCLEOTIDE SEQUENCE [LARGE SCALE GENOMIC DNA]</scope>
    <source>
        <strain evidence="13">RS5460</strain>
    </source>
</reference>
<keyword evidence="3" id="KW-0863">Zinc-finger</keyword>
<dbReference type="Pfam" id="PF00105">
    <property type="entry name" value="zf-C4"/>
    <property type="match status" value="1"/>
</dbReference>
<dbReference type="InterPro" id="IPR050274">
    <property type="entry name" value="Nuclear_hormone_rcpt_NR2"/>
</dbReference>
<dbReference type="InterPro" id="IPR001628">
    <property type="entry name" value="Znf_hrmn_rcpt"/>
</dbReference>
<evidence type="ECO:0000256" key="6">
    <source>
        <dbReference type="ARBA" id="ARBA00023125"/>
    </source>
</evidence>
<accession>A0AAN5CJ42</accession>
<dbReference type="Proteomes" id="UP001328107">
    <property type="component" value="Unassembled WGS sequence"/>
</dbReference>
<evidence type="ECO:0000256" key="7">
    <source>
        <dbReference type="ARBA" id="ARBA00023163"/>
    </source>
</evidence>
<keyword evidence="13" id="KW-1185">Reference proteome</keyword>
<evidence type="ECO:0000256" key="1">
    <source>
        <dbReference type="ARBA" id="ARBA00005993"/>
    </source>
</evidence>
<organism evidence="12 13">
    <name type="scientific">Pristionchus mayeri</name>
    <dbReference type="NCBI Taxonomy" id="1317129"/>
    <lineage>
        <taxon>Eukaryota</taxon>
        <taxon>Metazoa</taxon>
        <taxon>Ecdysozoa</taxon>
        <taxon>Nematoda</taxon>
        <taxon>Chromadorea</taxon>
        <taxon>Rhabditida</taxon>
        <taxon>Rhabditina</taxon>
        <taxon>Diplogasteromorpha</taxon>
        <taxon>Diplogasteroidea</taxon>
        <taxon>Neodiplogasteridae</taxon>
        <taxon>Pristionchus</taxon>
    </lineage>
</organism>
<comment type="similarity">
    <text evidence="1">Belongs to the nuclear hormone receptor family.</text>
</comment>
<dbReference type="EMBL" id="BTRK01000004">
    <property type="protein sequence ID" value="GMR45354.1"/>
    <property type="molecule type" value="Genomic_DNA"/>
</dbReference>
<keyword evidence="6" id="KW-0238">DNA-binding</keyword>
<dbReference type="PROSITE" id="PS00031">
    <property type="entry name" value="NUCLEAR_REC_DBD_1"/>
    <property type="match status" value="1"/>
</dbReference>
<keyword evidence="2" id="KW-0479">Metal-binding</keyword>
<dbReference type="Gene3D" id="3.30.50.10">
    <property type="entry name" value="Erythroid Transcription Factor GATA-1, subunit A"/>
    <property type="match status" value="1"/>
</dbReference>
<feature type="non-terminal residue" evidence="12">
    <location>
        <position position="1"/>
    </location>
</feature>
<dbReference type="PRINTS" id="PR00047">
    <property type="entry name" value="STROIDFINGER"/>
</dbReference>
<dbReference type="PANTHER" id="PTHR24083">
    <property type="entry name" value="NUCLEAR HORMONE RECEPTOR"/>
    <property type="match status" value="1"/>
</dbReference>
<dbReference type="PROSITE" id="PS51030">
    <property type="entry name" value="NUCLEAR_REC_DBD_2"/>
    <property type="match status" value="1"/>
</dbReference>
<evidence type="ECO:0000256" key="9">
    <source>
        <dbReference type="ARBA" id="ARBA00023242"/>
    </source>
</evidence>
<evidence type="ECO:0000259" key="11">
    <source>
        <dbReference type="PROSITE" id="PS51030"/>
    </source>
</evidence>
<dbReference type="SMART" id="SM00399">
    <property type="entry name" value="ZnF_C4"/>
    <property type="match status" value="1"/>
</dbReference>
<feature type="compositionally biased region" description="Polar residues" evidence="10">
    <location>
        <begin position="186"/>
        <end position="200"/>
    </location>
</feature>
<keyword evidence="8" id="KW-0675">Receptor</keyword>
<sequence>KPTHCIMCYKRADVLHYGVPSCSTCKTFFRRSLMSERELHCKKKEECGKPPIYWCDPVIAQRSGQCSWCRLSRFVSLGMNPCAVTPRDGKDLLEYPNVAKLLETSRNDPYGFTWMSEDYKRLRIAPLNDDLENFFWLIRRCDSKHRQLRTSEFNPQQRSRYSWALSDYLRQPIEMNQGHRSKENDSTSSDSEGNKSVLSH</sequence>
<evidence type="ECO:0000256" key="10">
    <source>
        <dbReference type="SAM" id="MobiDB-lite"/>
    </source>
</evidence>
<keyword evidence="9" id="KW-0539">Nucleus</keyword>
<dbReference type="FunFam" id="3.30.50.10:FF:000117">
    <property type="entry name" value="Uncharacterized protein"/>
    <property type="match status" value="1"/>
</dbReference>
<dbReference type="SUPFAM" id="SSF57716">
    <property type="entry name" value="Glucocorticoid receptor-like (DNA-binding domain)"/>
    <property type="match status" value="1"/>
</dbReference>
<evidence type="ECO:0000313" key="13">
    <source>
        <dbReference type="Proteomes" id="UP001328107"/>
    </source>
</evidence>
<feature type="domain" description="Nuclear receptor" evidence="11">
    <location>
        <begin position="2"/>
        <end position="86"/>
    </location>
</feature>
<evidence type="ECO:0000256" key="5">
    <source>
        <dbReference type="ARBA" id="ARBA00023015"/>
    </source>
</evidence>
<proteinExistence type="inferred from homology"/>
<keyword evidence="5" id="KW-0805">Transcription regulation</keyword>
<dbReference type="AlphaFoldDB" id="A0AAN5CJ42"/>
<dbReference type="GO" id="GO:0008270">
    <property type="term" value="F:zinc ion binding"/>
    <property type="evidence" value="ECO:0007669"/>
    <property type="project" value="UniProtKB-KW"/>
</dbReference>
<name>A0AAN5CJ42_9BILA</name>
<keyword evidence="7" id="KW-0804">Transcription</keyword>
<evidence type="ECO:0000256" key="4">
    <source>
        <dbReference type="ARBA" id="ARBA00022833"/>
    </source>
</evidence>
<gene>
    <name evidence="12" type="ORF">PMAYCL1PPCAC_15549</name>
</gene>
<evidence type="ECO:0000256" key="3">
    <source>
        <dbReference type="ARBA" id="ARBA00022771"/>
    </source>
</evidence>
<dbReference type="InterPro" id="IPR013088">
    <property type="entry name" value="Znf_NHR/GATA"/>
</dbReference>
<evidence type="ECO:0000256" key="2">
    <source>
        <dbReference type="ARBA" id="ARBA00022723"/>
    </source>
</evidence>
<dbReference type="GO" id="GO:0043565">
    <property type="term" value="F:sequence-specific DNA binding"/>
    <property type="evidence" value="ECO:0007669"/>
    <property type="project" value="InterPro"/>
</dbReference>
<keyword evidence="4" id="KW-0862">Zinc</keyword>
<evidence type="ECO:0000256" key="8">
    <source>
        <dbReference type="ARBA" id="ARBA00023170"/>
    </source>
</evidence>
<evidence type="ECO:0000313" key="12">
    <source>
        <dbReference type="EMBL" id="GMR45354.1"/>
    </source>
</evidence>